<feature type="transmembrane region" description="Helical" evidence="1">
    <location>
        <begin position="70"/>
        <end position="89"/>
    </location>
</feature>
<feature type="transmembrane region" description="Helical" evidence="1">
    <location>
        <begin position="128"/>
        <end position="151"/>
    </location>
</feature>
<keyword evidence="1" id="KW-1133">Transmembrane helix</keyword>
<evidence type="ECO:0000313" key="2">
    <source>
        <dbReference type="EMBL" id="CUJ91046.1"/>
    </source>
</evidence>
<evidence type="ECO:0000256" key="1">
    <source>
        <dbReference type="SAM" id="Phobius"/>
    </source>
</evidence>
<name>A0A0N7M8U4_9RHOB</name>
<sequence>MTVELSILMVAICLGAVLQVGVGIGFSIIAGPPMMILLGTSTAVPVLLLLNTIVSLIATDRRILANKRKTILIGIGGCLIGVFAGLAIYPFLSEVFVLTLTACLLLIGLITTLIPFHRAIGTAGFSAVSGLSGLATVWAATPGPLMVFGLIAKGHQAKEVAKLVQPIALVAYGIAFMLHSLSSAQAIPFGSQLWAFILVTLIGSLIGRAIGPYLPQPLITVAIRLVSLIACCVLFQRAYVMAYL</sequence>
<protein>
    <submittedName>
        <fullName evidence="2">Sulfite exporter TauE/SafE</fullName>
    </submittedName>
</protein>
<dbReference type="STRING" id="1715692.RUE5091_01053"/>
<accession>A0A0N7M8U4</accession>
<feature type="transmembrane region" description="Helical" evidence="1">
    <location>
        <begin position="7"/>
        <end position="30"/>
    </location>
</feature>
<dbReference type="AlphaFoldDB" id="A0A0N7M8U4"/>
<proteinExistence type="predicted"/>
<feature type="transmembrane region" description="Helical" evidence="1">
    <location>
        <begin position="95"/>
        <end position="116"/>
    </location>
</feature>
<organism evidence="2 3">
    <name type="scientific">Ruegeria denitrificans</name>
    <dbReference type="NCBI Taxonomy" id="1715692"/>
    <lineage>
        <taxon>Bacteria</taxon>
        <taxon>Pseudomonadati</taxon>
        <taxon>Pseudomonadota</taxon>
        <taxon>Alphaproteobacteria</taxon>
        <taxon>Rhodobacterales</taxon>
        <taxon>Roseobacteraceae</taxon>
        <taxon>Ruegeria</taxon>
    </lineage>
</organism>
<feature type="transmembrane region" description="Helical" evidence="1">
    <location>
        <begin position="36"/>
        <end position="58"/>
    </location>
</feature>
<feature type="transmembrane region" description="Helical" evidence="1">
    <location>
        <begin position="193"/>
        <end position="211"/>
    </location>
</feature>
<dbReference type="Proteomes" id="UP000051260">
    <property type="component" value="Unassembled WGS sequence"/>
</dbReference>
<dbReference type="RefSeq" id="WP_058280823.1">
    <property type="nucleotide sequence ID" value="NZ_CYUD01000003.1"/>
</dbReference>
<feature type="transmembrane region" description="Helical" evidence="1">
    <location>
        <begin position="163"/>
        <end position="181"/>
    </location>
</feature>
<keyword evidence="3" id="KW-1185">Reference proteome</keyword>
<evidence type="ECO:0000313" key="3">
    <source>
        <dbReference type="Proteomes" id="UP000051260"/>
    </source>
</evidence>
<gene>
    <name evidence="2" type="ORF">RUE5091_01053</name>
</gene>
<dbReference type="EMBL" id="CYUD01000003">
    <property type="protein sequence ID" value="CUJ91046.1"/>
    <property type="molecule type" value="Genomic_DNA"/>
</dbReference>
<dbReference type="OrthoDB" id="7704301at2"/>
<keyword evidence="1" id="KW-0472">Membrane</keyword>
<reference evidence="3" key="1">
    <citation type="submission" date="2015-09" db="EMBL/GenBank/DDBJ databases">
        <authorList>
            <person name="Rodrigo-Torres L."/>
            <person name="Arahal D.R."/>
        </authorList>
    </citation>
    <scope>NUCLEOTIDE SEQUENCE [LARGE SCALE GENOMIC DNA]</scope>
    <source>
        <strain evidence="3">CECT 5091</strain>
    </source>
</reference>
<feature type="transmembrane region" description="Helical" evidence="1">
    <location>
        <begin position="217"/>
        <end position="235"/>
    </location>
</feature>
<keyword evidence="1" id="KW-0812">Transmembrane</keyword>